<sequence length="111" mass="12278">MDPSIANKNQQSKGFLGHAIQRKHSFLHLLLMGGVLLLSMKSAGQKYRMDGLQDERASLQEENESLLSKFTHLKKGLLEDEAAKGNNHAFISRLQALIADPALEPGLVNEK</sequence>
<accession>D5ABA4</accession>
<protein>
    <submittedName>
        <fullName evidence="1">Uncharacterized protein</fullName>
    </submittedName>
</protein>
<name>D5ABA4_PICSI</name>
<dbReference type="PANTHER" id="PTHR36316">
    <property type="entry name" value="OS06G0213900 PROTEIN"/>
    <property type="match status" value="1"/>
</dbReference>
<proteinExistence type="evidence at transcript level"/>
<organism evidence="1">
    <name type="scientific">Picea sitchensis</name>
    <name type="common">Sitka spruce</name>
    <name type="synonym">Pinus sitchensis</name>
    <dbReference type="NCBI Taxonomy" id="3332"/>
    <lineage>
        <taxon>Eukaryota</taxon>
        <taxon>Viridiplantae</taxon>
        <taxon>Streptophyta</taxon>
        <taxon>Embryophyta</taxon>
        <taxon>Tracheophyta</taxon>
        <taxon>Spermatophyta</taxon>
        <taxon>Pinopsida</taxon>
        <taxon>Pinidae</taxon>
        <taxon>Conifers I</taxon>
        <taxon>Pinales</taxon>
        <taxon>Pinaceae</taxon>
        <taxon>Picea</taxon>
    </lineage>
</organism>
<dbReference type="AlphaFoldDB" id="D5ABA4"/>
<dbReference type="EMBL" id="BT123507">
    <property type="protein sequence ID" value="ADE76823.1"/>
    <property type="molecule type" value="mRNA"/>
</dbReference>
<dbReference type="PANTHER" id="PTHR36316:SF1">
    <property type="entry name" value="OS06G0213900 PROTEIN"/>
    <property type="match status" value="1"/>
</dbReference>
<dbReference type="OMA" id="FIEHAMQ"/>
<evidence type="ECO:0000313" key="1">
    <source>
        <dbReference type="EMBL" id="ADE76823.1"/>
    </source>
</evidence>
<reference evidence="1" key="1">
    <citation type="submission" date="2010-04" db="EMBL/GenBank/DDBJ databases">
        <authorList>
            <person name="Reid K.E."/>
            <person name="Liao N."/>
            <person name="Chan S."/>
            <person name="Docking R."/>
            <person name="Taylor G."/>
            <person name="Moore R."/>
            <person name="Mayo M."/>
            <person name="Munro S."/>
            <person name="King J."/>
            <person name="Yanchuk A."/>
            <person name="Holt R."/>
            <person name="Jones S."/>
            <person name="Marra M."/>
            <person name="Ritland C.E."/>
            <person name="Ritland K."/>
            <person name="Bohlmann J."/>
        </authorList>
    </citation>
    <scope>NUCLEOTIDE SEQUENCE</scope>
    <source>
        <tissue evidence="1">Bud</tissue>
    </source>
</reference>